<dbReference type="PROSITE" id="PS51421">
    <property type="entry name" value="RAS"/>
    <property type="match status" value="1"/>
</dbReference>
<dbReference type="eggNOG" id="KOG0092">
    <property type="taxonomic scope" value="Eukaryota"/>
</dbReference>
<accession>D8LEW7</accession>
<proteinExistence type="predicted"/>
<dbReference type="Pfam" id="PF00071">
    <property type="entry name" value="Ras"/>
    <property type="match status" value="1"/>
</dbReference>
<evidence type="ECO:0000313" key="2">
    <source>
        <dbReference type="EMBL" id="CBN79787.1"/>
    </source>
</evidence>
<dbReference type="OrthoDB" id="63533at2759"/>
<dbReference type="STRING" id="2880.D8LEW7"/>
<dbReference type="PANTHER" id="PTHR47978">
    <property type="match status" value="1"/>
</dbReference>
<dbReference type="SMART" id="SM00174">
    <property type="entry name" value="RHO"/>
    <property type="match status" value="1"/>
</dbReference>
<dbReference type="SMART" id="SM00173">
    <property type="entry name" value="RAS"/>
    <property type="match status" value="1"/>
</dbReference>
<dbReference type="InterPro" id="IPR005225">
    <property type="entry name" value="Small_GTP-bd"/>
</dbReference>
<dbReference type="PROSITE" id="PS00675">
    <property type="entry name" value="SIGMA54_INTERACT_1"/>
    <property type="match status" value="1"/>
</dbReference>
<evidence type="ECO:0000256" key="1">
    <source>
        <dbReference type="ARBA" id="ARBA00022741"/>
    </source>
</evidence>
<dbReference type="FunFam" id="3.40.50.300:FF:000808">
    <property type="entry name" value="Small GTP-binding protein, putative"/>
    <property type="match status" value="1"/>
</dbReference>
<dbReference type="OMA" id="KQDTFHT"/>
<gene>
    <name evidence="2" type="primary">Rab22</name>
    <name evidence="2" type="ORF">Esi_0014_0099</name>
</gene>
<dbReference type="GO" id="GO:0005525">
    <property type="term" value="F:GTP binding"/>
    <property type="evidence" value="ECO:0007669"/>
    <property type="project" value="InterPro"/>
</dbReference>
<dbReference type="Gene3D" id="3.40.50.300">
    <property type="entry name" value="P-loop containing nucleotide triphosphate hydrolases"/>
    <property type="match status" value="1"/>
</dbReference>
<dbReference type="AlphaFoldDB" id="D8LEW7"/>
<name>D8LEW7_ECTSI</name>
<dbReference type="PROSITE" id="PS51419">
    <property type="entry name" value="RAB"/>
    <property type="match status" value="1"/>
</dbReference>
<sequence>MSRRGSMDSRSREVKVVLLGDTGVGKSSLVHRFVTNNFKPYSESTIGASFMSKMIMVDGSPMKFQIWDTAGQEKYHSLAPMYYRGAGAAIVVYDITKMHSFRTLKEWINELQAQGPQDIAIAVAGNKRDLESQRTK</sequence>
<keyword evidence="1" id="KW-0547">Nucleotide-binding</keyword>
<dbReference type="SUPFAM" id="SSF52540">
    <property type="entry name" value="P-loop containing nucleoside triphosphate hydrolases"/>
    <property type="match status" value="1"/>
</dbReference>
<dbReference type="PRINTS" id="PR00449">
    <property type="entry name" value="RASTRNSFRMNG"/>
</dbReference>
<reference evidence="2 3" key="1">
    <citation type="journal article" date="2010" name="Nature">
        <title>The Ectocarpus genome and the independent evolution of multicellularity in brown algae.</title>
        <authorList>
            <person name="Cock J.M."/>
            <person name="Sterck L."/>
            <person name="Rouze P."/>
            <person name="Scornet D."/>
            <person name="Allen A.E."/>
            <person name="Amoutzias G."/>
            <person name="Anthouard V."/>
            <person name="Artiguenave F."/>
            <person name="Aury J.M."/>
            <person name="Badger J.H."/>
            <person name="Beszteri B."/>
            <person name="Billiau K."/>
            <person name="Bonnet E."/>
            <person name="Bothwell J.H."/>
            <person name="Bowler C."/>
            <person name="Boyen C."/>
            <person name="Brownlee C."/>
            <person name="Carrano C.J."/>
            <person name="Charrier B."/>
            <person name="Cho G.Y."/>
            <person name="Coelho S.M."/>
            <person name="Collen J."/>
            <person name="Corre E."/>
            <person name="Da Silva C."/>
            <person name="Delage L."/>
            <person name="Delaroque N."/>
            <person name="Dittami S.M."/>
            <person name="Doulbeau S."/>
            <person name="Elias M."/>
            <person name="Farnham G."/>
            <person name="Gachon C.M."/>
            <person name="Gschloessl B."/>
            <person name="Heesch S."/>
            <person name="Jabbari K."/>
            <person name="Jubin C."/>
            <person name="Kawai H."/>
            <person name="Kimura K."/>
            <person name="Kloareg B."/>
            <person name="Kupper F.C."/>
            <person name="Lang D."/>
            <person name="Le Bail A."/>
            <person name="Leblanc C."/>
            <person name="Lerouge P."/>
            <person name="Lohr M."/>
            <person name="Lopez P.J."/>
            <person name="Martens C."/>
            <person name="Maumus F."/>
            <person name="Michel G."/>
            <person name="Miranda-Saavedra D."/>
            <person name="Morales J."/>
            <person name="Moreau H."/>
            <person name="Motomura T."/>
            <person name="Nagasato C."/>
            <person name="Napoli C.A."/>
            <person name="Nelson D.R."/>
            <person name="Nyvall-Collen P."/>
            <person name="Peters A.F."/>
            <person name="Pommier C."/>
            <person name="Potin P."/>
            <person name="Poulain J."/>
            <person name="Quesneville H."/>
            <person name="Read B."/>
            <person name="Rensing S.A."/>
            <person name="Ritter A."/>
            <person name="Rousvoal S."/>
            <person name="Samanta M."/>
            <person name="Samson G."/>
            <person name="Schroeder D.C."/>
            <person name="Segurens B."/>
            <person name="Strittmatter M."/>
            <person name="Tonon T."/>
            <person name="Tregear J.W."/>
            <person name="Valentin K."/>
            <person name="von Dassow P."/>
            <person name="Yamagishi T."/>
            <person name="Van de Peer Y."/>
            <person name="Wincker P."/>
        </authorList>
    </citation>
    <scope>NUCLEOTIDE SEQUENCE [LARGE SCALE GENOMIC DNA]</scope>
    <source>
        <strain evidence="3">Ec32 / CCAP1310/4</strain>
    </source>
</reference>
<protein>
    <submittedName>
        <fullName evidence="2">Rab22, RAB family GTPase</fullName>
    </submittedName>
</protein>
<dbReference type="GO" id="GO:0003924">
    <property type="term" value="F:GTPase activity"/>
    <property type="evidence" value="ECO:0007669"/>
    <property type="project" value="InterPro"/>
</dbReference>
<organism evidence="2 3">
    <name type="scientific">Ectocarpus siliculosus</name>
    <name type="common">Brown alga</name>
    <name type="synonym">Conferva siliculosa</name>
    <dbReference type="NCBI Taxonomy" id="2880"/>
    <lineage>
        <taxon>Eukaryota</taxon>
        <taxon>Sar</taxon>
        <taxon>Stramenopiles</taxon>
        <taxon>Ochrophyta</taxon>
        <taxon>PX clade</taxon>
        <taxon>Phaeophyceae</taxon>
        <taxon>Ectocarpales</taxon>
        <taxon>Ectocarpaceae</taxon>
        <taxon>Ectocarpus</taxon>
    </lineage>
</organism>
<dbReference type="InterPro" id="IPR027417">
    <property type="entry name" value="P-loop_NTPase"/>
</dbReference>
<dbReference type="InterPro" id="IPR001806">
    <property type="entry name" value="Small_GTPase"/>
</dbReference>
<dbReference type="Proteomes" id="UP000002630">
    <property type="component" value="Linkage Group LG11"/>
</dbReference>
<dbReference type="NCBIfam" id="TIGR00231">
    <property type="entry name" value="small_GTP"/>
    <property type="match status" value="1"/>
</dbReference>
<dbReference type="SMART" id="SM00175">
    <property type="entry name" value="RAB"/>
    <property type="match status" value="1"/>
</dbReference>
<keyword evidence="3" id="KW-1185">Reference proteome</keyword>
<dbReference type="EMBL" id="FN648000">
    <property type="protein sequence ID" value="CBN79787.1"/>
    <property type="molecule type" value="Genomic_DNA"/>
</dbReference>
<evidence type="ECO:0000313" key="3">
    <source>
        <dbReference type="Proteomes" id="UP000002630"/>
    </source>
</evidence>
<dbReference type="InParanoid" id="D8LEW7"/>
<dbReference type="InterPro" id="IPR025662">
    <property type="entry name" value="Sigma_54_int_dom_ATP-bd_1"/>
</dbReference>
<dbReference type="EMBL" id="FN649736">
    <property type="protein sequence ID" value="CBN79787.1"/>
    <property type="molecule type" value="Genomic_DNA"/>
</dbReference>